<proteinExistence type="predicted"/>
<sequence>MEAKYDREIDVLRINWGVAEIEESDAISPGVILDYDAQGNVIGIEILNASKKIENFTSKKAIGDLYHEKI</sequence>
<accession>G5JDJ2</accession>
<dbReference type="EMBL" id="AESD01000854">
    <property type="protein sequence ID" value="EHJ09743.1"/>
    <property type="molecule type" value="Genomic_DNA"/>
</dbReference>
<protein>
    <recommendedName>
        <fullName evidence="3">DUF2283 domain-containing protein</fullName>
    </recommendedName>
</protein>
<name>G5JDJ2_CROWT</name>
<evidence type="ECO:0000313" key="1">
    <source>
        <dbReference type="EMBL" id="EHJ09743.1"/>
    </source>
</evidence>
<dbReference type="PANTHER" id="PTHR37029">
    <property type="entry name" value="SSR1768 PROTEIN"/>
    <property type="match status" value="1"/>
</dbReference>
<organism evidence="1 2">
    <name type="scientific">Crocosphaera watsonii WH 0003</name>
    <dbReference type="NCBI Taxonomy" id="423471"/>
    <lineage>
        <taxon>Bacteria</taxon>
        <taxon>Bacillati</taxon>
        <taxon>Cyanobacteriota</taxon>
        <taxon>Cyanophyceae</taxon>
        <taxon>Oscillatoriophycideae</taxon>
        <taxon>Chroococcales</taxon>
        <taxon>Aphanothecaceae</taxon>
        <taxon>Crocosphaera</taxon>
    </lineage>
</organism>
<dbReference type="PANTHER" id="PTHR37029:SF1">
    <property type="entry name" value="SSR1768 PROTEIN"/>
    <property type="match status" value="1"/>
</dbReference>
<dbReference type="PATRIC" id="fig|423471.3.peg.5122"/>
<dbReference type="GeneID" id="88768793"/>
<evidence type="ECO:0008006" key="3">
    <source>
        <dbReference type="Google" id="ProtNLM"/>
    </source>
</evidence>
<dbReference type="RefSeq" id="WP_007308330.1">
    <property type="nucleotide sequence ID" value="NZ_AESD01000854.1"/>
</dbReference>
<dbReference type="AlphaFoldDB" id="G5JDJ2"/>
<dbReference type="Proteomes" id="UP000003477">
    <property type="component" value="Unassembled WGS sequence"/>
</dbReference>
<dbReference type="InterPro" id="IPR019270">
    <property type="entry name" value="DUF2283"/>
</dbReference>
<reference evidence="1 2" key="1">
    <citation type="journal article" date="2011" name="Front. Microbiol.">
        <title>Two Strains of Crocosphaera watsonii with Highly Conserved Genomes are Distinguished by Strain-Specific Features.</title>
        <authorList>
            <person name="Bench S.R."/>
            <person name="Ilikchyan I.N."/>
            <person name="Tripp H.J."/>
            <person name="Zehr J.P."/>
        </authorList>
    </citation>
    <scope>NUCLEOTIDE SEQUENCE [LARGE SCALE GENOMIC DNA]</scope>
    <source>
        <strain evidence="1 2">WH 0003</strain>
    </source>
</reference>
<dbReference type="Pfam" id="PF10049">
    <property type="entry name" value="DUF2283"/>
    <property type="match status" value="1"/>
</dbReference>
<evidence type="ECO:0000313" key="2">
    <source>
        <dbReference type="Proteomes" id="UP000003477"/>
    </source>
</evidence>
<comment type="caution">
    <text evidence="1">The sequence shown here is derived from an EMBL/GenBank/DDBJ whole genome shotgun (WGS) entry which is preliminary data.</text>
</comment>
<gene>
    <name evidence="1" type="ORF">CWATWH0003_5485</name>
</gene>